<dbReference type="PANTHER" id="PTHR41259:SF1">
    <property type="entry name" value="DOUBLE-STRAND BREAK REPAIR RAD50 ATPASE, PUTATIVE-RELATED"/>
    <property type="match status" value="1"/>
</dbReference>
<comment type="caution">
    <text evidence="3">The sequence shown here is derived from an EMBL/GenBank/DDBJ whole genome shotgun (WGS) entry which is preliminary data.</text>
</comment>
<dbReference type="PANTHER" id="PTHR41259">
    <property type="entry name" value="DOUBLE-STRAND BREAK REPAIR RAD50 ATPASE, PUTATIVE-RELATED"/>
    <property type="match status" value="1"/>
</dbReference>
<evidence type="ECO:0000256" key="1">
    <source>
        <dbReference type="SAM" id="Coils"/>
    </source>
</evidence>
<keyword evidence="2" id="KW-1133">Transmembrane helix</keyword>
<keyword evidence="2" id="KW-0472">Membrane</keyword>
<proteinExistence type="predicted"/>
<dbReference type="Proteomes" id="UP000652847">
    <property type="component" value="Unassembled WGS sequence"/>
</dbReference>
<dbReference type="RefSeq" id="WP_186901228.1">
    <property type="nucleotide sequence ID" value="NZ_JACOOT010000017.1"/>
</dbReference>
<dbReference type="EMBL" id="JACOOT010000017">
    <property type="protein sequence ID" value="MBC5651035.1"/>
    <property type="molecule type" value="Genomic_DNA"/>
</dbReference>
<accession>A0A8I0DQR0</accession>
<name>A0A8I0DQR0_9FIRM</name>
<sequence length="510" mass="58801">MILNRITINNFGAIYNRTMEFAPGLNLICAEEEREILFDFIKIMFFGFSDPYGKGCENDLYTRYQPEQGQEYGGILWFEDHGKNYRLTRDFGKETYVCQLFCQENENVLELGSDTPAHLIFGKLSEKLYENAADVKALKGTSAADFARELHNYLGALEKSWDSSMQLGRADQMLKMWRKGYLSQKERWQKDVQRQQDKMSARLEELESQLDELRDRKGQVAQQQTEIYSSASREEETLLGEQIRTTEKKNLEMIAVAVIAAVVGIVGLVGHFQMGDEMSRVGMDVCVAAAVIAIIYSFSVRRRLRSELAKQKKKKARMQVHQDKLKFSQEDLDENYNEMLTAFTNIQKDYQEYETETALPRSEDLEIQALNLAMETIGTLSGDIYRESGRKIRIRASRILRELTDGKFIEVFRDNQQHIMLDTEQGQAELEKFSLADMKLVYFAIRMAAGELLAAKTTLPVMLDDLWSGCPEEQILSALKWLKKQPGQIFIRTDNAKITELLEHIEYTKM</sequence>
<dbReference type="InterPro" id="IPR027417">
    <property type="entry name" value="P-loop_NTPase"/>
</dbReference>
<dbReference type="AlphaFoldDB" id="A0A8I0DQR0"/>
<dbReference type="SUPFAM" id="SSF58100">
    <property type="entry name" value="Bacterial hemolysins"/>
    <property type="match status" value="1"/>
</dbReference>
<evidence type="ECO:0000313" key="4">
    <source>
        <dbReference type="Proteomes" id="UP000652847"/>
    </source>
</evidence>
<feature type="transmembrane region" description="Helical" evidence="2">
    <location>
        <begin position="253"/>
        <end position="272"/>
    </location>
</feature>
<gene>
    <name evidence="3" type="ORF">H8S54_07935</name>
</gene>
<organism evidence="3 4">
    <name type="scientific">Blautia segnis</name>
    <dbReference type="NCBI Taxonomy" id="2763030"/>
    <lineage>
        <taxon>Bacteria</taxon>
        <taxon>Bacillati</taxon>
        <taxon>Bacillota</taxon>
        <taxon>Clostridia</taxon>
        <taxon>Lachnospirales</taxon>
        <taxon>Lachnospiraceae</taxon>
        <taxon>Blautia</taxon>
    </lineage>
</organism>
<protein>
    <submittedName>
        <fullName evidence="3">Uncharacterized protein</fullName>
    </submittedName>
</protein>
<dbReference type="Gene3D" id="3.40.50.300">
    <property type="entry name" value="P-loop containing nucleotide triphosphate hydrolases"/>
    <property type="match status" value="2"/>
</dbReference>
<feature type="transmembrane region" description="Helical" evidence="2">
    <location>
        <begin position="278"/>
        <end position="298"/>
    </location>
</feature>
<evidence type="ECO:0000256" key="2">
    <source>
        <dbReference type="SAM" id="Phobius"/>
    </source>
</evidence>
<keyword evidence="4" id="KW-1185">Reference proteome</keyword>
<keyword evidence="2" id="KW-0812">Transmembrane</keyword>
<reference evidence="3 4" key="1">
    <citation type="submission" date="2020-08" db="EMBL/GenBank/DDBJ databases">
        <title>Genome public.</title>
        <authorList>
            <person name="Liu C."/>
            <person name="Sun Q."/>
        </authorList>
    </citation>
    <scope>NUCLEOTIDE SEQUENCE [LARGE SCALE GENOMIC DNA]</scope>
    <source>
        <strain evidence="3 4">BX17</strain>
    </source>
</reference>
<feature type="coiled-coil region" evidence="1">
    <location>
        <begin position="189"/>
        <end position="223"/>
    </location>
</feature>
<keyword evidence="1" id="KW-0175">Coiled coil</keyword>
<evidence type="ECO:0000313" key="3">
    <source>
        <dbReference type="EMBL" id="MBC5651035.1"/>
    </source>
</evidence>